<protein>
    <recommendedName>
        <fullName evidence="3">LamG domain-containing protein</fullName>
    </recommendedName>
</protein>
<accession>A0A377ZFF2</accession>
<proteinExistence type="predicted"/>
<evidence type="ECO:0008006" key="3">
    <source>
        <dbReference type="Google" id="ProtNLM"/>
    </source>
</evidence>
<organism evidence="1 2">
    <name type="scientific">Klebsiella pneumoniae subsp. pneumoniae</name>
    <dbReference type="NCBI Taxonomy" id="72407"/>
    <lineage>
        <taxon>Bacteria</taxon>
        <taxon>Pseudomonadati</taxon>
        <taxon>Pseudomonadota</taxon>
        <taxon>Gammaproteobacteria</taxon>
        <taxon>Enterobacterales</taxon>
        <taxon>Enterobacteriaceae</taxon>
        <taxon>Klebsiella/Raoultella group</taxon>
        <taxon>Klebsiella</taxon>
        <taxon>Klebsiella pneumoniae complex</taxon>
    </lineage>
</organism>
<dbReference type="SUPFAM" id="SSF49899">
    <property type="entry name" value="Concanavalin A-like lectins/glucanases"/>
    <property type="match status" value="1"/>
</dbReference>
<name>A0A377ZFF2_KLEPN</name>
<dbReference type="InterPro" id="IPR013320">
    <property type="entry name" value="ConA-like_dom_sf"/>
</dbReference>
<reference evidence="1 2" key="1">
    <citation type="submission" date="2018-06" db="EMBL/GenBank/DDBJ databases">
        <authorList>
            <consortium name="Pathogen Informatics"/>
            <person name="Doyle S."/>
        </authorList>
    </citation>
    <scope>NUCLEOTIDE SEQUENCE [LARGE SCALE GENOMIC DNA]</scope>
    <source>
        <strain evidence="1 2">NCTC9504</strain>
    </source>
</reference>
<evidence type="ECO:0000313" key="2">
    <source>
        <dbReference type="Proteomes" id="UP000254020"/>
    </source>
</evidence>
<dbReference type="EMBL" id="UGMA01000005">
    <property type="protein sequence ID" value="STU68206.1"/>
    <property type="molecule type" value="Genomic_DNA"/>
</dbReference>
<sequence>MPGIVVAQNFKNNALPAGESLASALIADSGVKNWFQADANSVTLSGNDIASFNDRKGTASKLTRADAANGATMVSNAFGTYSGARFNAVESDRTLFNGDALDLTQPFSWSGVATLRSLSASSNLCGTFTSSSVRAILNVSVSGGNAGKLTFQVGAATCVGPTLDLNTPFAFVCGYDGTNIFLRVNGVMASVAAAGSPSSSAFALGALPGGSQFWDGDVSDLFLCTVAMNTSAGSSLLAKLTAFYEDVYGLTL</sequence>
<dbReference type="Proteomes" id="UP000254020">
    <property type="component" value="Unassembled WGS sequence"/>
</dbReference>
<evidence type="ECO:0000313" key="1">
    <source>
        <dbReference type="EMBL" id="STU68206.1"/>
    </source>
</evidence>
<dbReference type="AlphaFoldDB" id="A0A377ZFF2"/>
<gene>
    <name evidence="1" type="ORF">NCTC9504_02579</name>
</gene>